<protein>
    <submittedName>
        <fullName evidence="1">Uncharacterized protein</fullName>
    </submittedName>
</protein>
<reference evidence="1" key="1">
    <citation type="submission" date="2013-04" db="EMBL/GenBank/DDBJ databases">
        <authorList>
            <person name="Harkins D.M."/>
            <person name="Durkin A.S."/>
            <person name="Selengut J.D."/>
            <person name="Sanka R."/>
            <person name="DePew J."/>
            <person name="Purushe J."/>
            <person name="Ahmed A."/>
            <person name="van der Linden H."/>
            <person name="Goris M.G.A."/>
            <person name="Hartskeerl R.A."/>
            <person name="Vinetz J.M."/>
            <person name="Sutton G.G."/>
            <person name="Nelson W.C."/>
            <person name="Fouts D.E."/>
        </authorList>
    </citation>
    <scope>NUCLEOTIDE SEQUENCE [LARGE SCALE GENOMIC DNA]</scope>
    <source>
        <strain evidence="1">BUT 6</strain>
    </source>
</reference>
<dbReference type="EMBL" id="AKWZ02000006">
    <property type="protein sequence ID" value="EPG74923.1"/>
    <property type="molecule type" value="Genomic_DNA"/>
</dbReference>
<name>S3V0C5_9LEPT</name>
<keyword evidence="2" id="KW-1185">Reference proteome</keyword>
<organism evidence="1 2">
    <name type="scientific">Leptospira fainei serovar Hurstbridge str. BUT 6</name>
    <dbReference type="NCBI Taxonomy" id="1193011"/>
    <lineage>
        <taxon>Bacteria</taxon>
        <taxon>Pseudomonadati</taxon>
        <taxon>Spirochaetota</taxon>
        <taxon>Spirochaetia</taxon>
        <taxon>Leptospirales</taxon>
        <taxon>Leptospiraceae</taxon>
        <taxon>Leptospira</taxon>
    </lineage>
</organism>
<dbReference type="AlphaFoldDB" id="S3V0C5"/>
<evidence type="ECO:0000313" key="1">
    <source>
        <dbReference type="EMBL" id="EPG74923.1"/>
    </source>
</evidence>
<accession>S3V0C5</accession>
<proteinExistence type="predicted"/>
<comment type="caution">
    <text evidence="1">The sequence shown here is derived from an EMBL/GenBank/DDBJ whole genome shotgun (WGS) entry which is preliminary data.</text>
</comment>
<evidence type="ECO:0000313" key="2">
    <source>
        <dbReference type="Proteomes" id="UP000014540"/>
    </source>
</evidence>
<dbReference type="Proteomes" id="UP000014540">
    <property type="component" value="Unassembled WGS sequence"/>
</dbReference>
<sequence length="63" mass="7482">MEKPLYLISYLSESGEKIRPIGYNLFDFQKAILEIKKLCSGNHKLDRRKFYLEEIGQEESEIE</sequence>
<dbReference type="STRING" id="1193011.LEP1GSC058_1601"/>
<gene>
    <name evidence="1" type="ORF">LEP1GSC058_1601</name>
</gene>